<keyword evidence="2" id="KW-1185">Reference proteome</keyword>
<sequence length="1202" mass="125963">MKATCGNSLCGCCAGTEILTPSIESNRPGLPAIAYRAGTWATFYETMIARLSTLTLDVTDDAGKTTRIRPLSQLSTRASDDPAIALLDAWALVGDVLTFYQERIANEGYLMTATERRSVLELARLTGYKLRPGVSASVYLAFTVTSGFQGTLPAGTRAQSQPGTGQTAQFFETSADLVTRDSWNTLQPRLARPQVITLSADPGTDAATRDTLYFAGTSTNLKAGDALLIVLGNGRQTVDSHNVRQPGQQVFRYVDTVAPQAAQNRTEVTLRQAFFDGSANNAQELVASALTPVIDEASTIFAGSDLAAGVAADLANLISAVNTAADLPTAASYVSALIPAIQAVQDVAARRQFSRLEAWVSDLVSRLTDLVTSVLDLDGESVPVPGSGFVPIRTGLAASGIAKLASIVDSLALAPSLQPANSLRLTRTVAATFSPQADTAPRLLAAFKPRAASALYQAWSGIAAPASQVRVYAFRVKASPYGANAPRRAAAIQNSTPQYVEWPLADSDKSSTVSLDANYDKIVPGSWVVLDSEDIESESANDSDPIIAQATGVMPVSRSDYGMAARVTQLGLDTFNRWLPTSATKVPPLVAPAAGASVVNVEDVATLRRVTIWAQPEELELADEPLDTDVEGDTLELAQLYDGIEPGRWIIVSGERTDIANTTGVTASELVMVAAVNQGSRAPLCALFPANLVPFVGSVYTTDANTQGDRLVVGELAGDAAGLAQLTALLPPAKYANQQFCDQVQLAPGLYVNAYVPTQDELAGNFPDFAGLLTDPNGVPYAGGTIPGSVLGTVFAWRISSAPVHTILTLANTLAYSYDSSSVAIYGNVTEATHGQTVGEVLGDGDASQAFLAFGLGQKPLTYVAAATPAGAASTLTVSVNDIEWNEAPDLFSLTPTSRGFITDTDDTDQTQVVFGDGDHGARVPTGSANVKATYRYGIGAAGNVAAGSINQLATHPQGAQGVINPLAASGGADRDSLLQARVNAPLAVMALDRLVSIVDYADFSRSFAGIGKASSVRLSDGRREVVHVSIAGAGDIPIDATSDLYRNLFDALNTYGDSQMPVLLALRRLKLLVISAGIALQPDYEWESVVTNLTASLLAAYGFDARDLGQSAFQSEAIAIMQGVPGVDYVDLQVFDGIGEAVTAAQLATLASTLKCKDYVEAELARPNPAATDATQRILPAELVILTPDIPGTLILTEIGS</sequence>
<accession>A0A6J5GQH5</accession>
<evidence type="ECO:0000313" key="1">
    <source>
        <dbReference type="EMBL" id="CAB3803377.1"/>
    </source>
</evidence>
<proteinExistence type="predicted"/>
<dbReference type="RefSeq" id="WP_175197588.1">
    <property type="nucleotide sequence ID" value="NZ_CADIKL010000040.1"/>
</dbReference>
<dbReference type="EMBL" id="CADIKL010000040">
    <property type="protein sequence ID" value="CAB3803377.1"/>
    <property type="molecule type" value="Genomic_DNA"/>
</dbReference>
<gene>
    <name evidence="1" type="ORF">LMG28688_05771</name>
</gene>
<dbReference type="InterPro" id="IPR011749">
    <property type="entry name" value="CHP02243"/>
</dbReference>
<name>A0A6J5GQH5_9BURK</name>
<dbReference type="Proteomes" id="UP000494119">
    <property type="component" value="Unassembled WGS sequence"/>
</dbReference>
<protein>
    <recommendedName>
        <fullName evidence="3">Baseplate protein J-like domain-containing protein</fullName>
    </recommendedName>
</protein>
<organism evidence="1 2">
    <name type="scientific">Paraburkholderia caffeinitolerans</name>
    <dbReference type="NCBI Taxonomy" id="1723730"/>
    <lineage>
        <taxon>Bacteria</taxon>
        <taxon>Pseudomonadati</taxon>
        <taxon>Pseudomonadota</taxon>
        <taxon>Betaproteobacteria</taxon>
        <taxon>Burkholderiales</taxon>
        <taxon>Burkholderiaceae</taxon>
        <taxon>Paraburkholderia</taxon>
    </lineage>
</organism>
<evidence type="ECO:0000313" key="2">
    <source>
        <dbReference type="Proteomes" id="UP000494119"/>
    </source>
</evidence>
<dbReference type="NCBIfam" id="TIGR02243">
    <property type="entry name" value="putative baseplate assembly protein"/>
    <property type="match status" value="1"/>
</dbReference>
<dbReference type="AlphaFoldDB" id="A0A6J5GQH5"/>
<evidence type="ECO:0008006" key="3">
    <source>
        <dbReference type="Google" id="ProtNLM"/>
    </source>
</evidence>
<reference evidence="1 2" key="1">
    <citation type="submission" date="2020-04" db="EMBL/GenBank/DDBJ databases">
        <authorList>
            <person name="De Canck E."/>
        </authorList>
    </citation>
    <scope>NUCLEOTIDE SEQUENCE [LARGE SCALE GENOMIC DNA]</scope>
    <source>
        <strain evidence="1 2">LMG 28688</strain>
    </source>
</reference>